<gene>
    <name evidence="8" type="ORF">SBA1_320047</name>
</gene>
<comment type="subcellular location">
    <subcellularLocation>
        <location evidence="1">Cell outer membrane</location>
        <topology evidence="1">Multi-pass membrane protein</topology>
    </subcellularLocation>
</comment>
<dbReference type="OrthoDB" id="97893at2"/>
<organism evidence="8 9">
    <name type="scientific">Candidatus Sulfotelmatobacter kueseliae</name>
    <dbReference type="NCBI Taxonomy" id="2042962"/>
    <lineage>
        <taxon>Bacteria</taxon>
        <taxon>Pseudomonadati</taxon>
        <taxon>Acidobacteriota</taxon>
        <taxon>Terriglobia</taxon>
        <taxon>Terriglobales</taxon>
        <taxon>Candidatus Korobacteraceae</taxon>
        <taxon>Candidatus Sulfotelmatobacter</taxon>
    </lineage>
</organism>
<dbReference type="SUPFAM" id="SSF56935">
    <property type="entry name" value="Porins"/>
    <property type="match status" value="1"/>
</dbReference>
<evidence type="ECO:0000256" key="6">
    <source>
        <dbReference type="ARBA" id="ARBA00023237"/>
    </source>
</evidence>
<dbReference type="PANTHER" id="PTHR30069:SF46">
    <property type="entry name" value="OAR PROTEIN"/>
    <property type="match status" value="1"/>
</dbReference>
<protein>
    <recommendedName>
        <fullName evidence="7">TonB-dependent transporter Oar-like beta-barrel domain-containing protein</fullName>
    </recommendedName>
</protein>
<dbReference type="Gene3D" id="2.60.40.1120">
    <property type="entry name" value="Carboxypeptidase-like, regulatory domain"/>
    <property type="match status" value="1"/>
</dbReference>
<evidence type="ECO:0000256" key="4">
    <source>
        <dbReference type="ARBA" id="ARBA00022692"/>
    </source>
</evidence>
<dbReference type="PANTHER" id="PTHR30069">
    <property type="entry name" value="TONB-DEPENDENT OUTER MEMBRANE RECEPTOR"/>
    <property type="match status" value="1"/>
</dbReference>
<dbReference type="GO" id="GO:0015344">
    <property type="term" value="F:siderophore uptake transmembrane transporter activity"/>
    <property type="evidence" value="ECO:0007669"/>
    <property type="project" value="TreeGrafter"/>
</dbReference>
<dbReference type="GO" id="GO:0044718">
    <property type="term" value="P:siderophore transmembrane transport"/>
    <property type="evidence" value="ECO:0007669"/>
    <property type="project" value="TreeGrafter"/>
</dbReference>
<evidence type="ECO:0000256" key="2">
    <source>
        <dbReference type="ARBA" id="ARBA00022448"/>
    </source>
</evidence>
<evidence type="ECO:0000256" key="3">
    <source>
        <dbReference type="ARBA" id="ARBA00022452"/>
    </source>
</evidence>
<keyword evidence="4" id="KW-0812">Transmembrane</keyword>
<dbReference type="InterPro" id="IPR057601">
    <property type="entry name" value="Oar-like_b-barrel"/>
</dbReference>
<keyword evidence="2" id="KW-0813">Transport</keyword>
<dbReference type="SUPFAM" id="SSF49464">
    <property type="entry name" value="Carboxypeptidase regulatory domain-like"/>
    <property type="match status" value="1"/>
</dbReference>
<evidence type="ECO:0000259" key="7">
    <source>
        <dbReference type="Pfam" id="PF25183"/>
    </source>
</evidence>
<dbReference type="Pfam" id="PF13620">
    <property type="entry name" value="CarboxypepD_reg"/>
    <property type="match status" value="1"/>
</dbReference>
<accession>A0A2U3KM34</accession>
<sequence>MALRRLSFLSMQFGLLLAFTTVLSAQLNRGVIEGTVTDPQGAAMSGVTVTITGLATNVVTNTKTNNAGYYRAEALVPGSYRAHFAANGFTSLDITAIEVPAAQVIRVDAKLKLGSINEKVEVKAELPMLETDASNFSSTLQTNIIQSVPLAGRDLQQLTFLLPGVNNVGGPPGSNFGFDSSYGTFPDPTHLMGSAIAVNGGQSGANAWYLDGNLNVSSFGENIVVNPSPDSVSDFQVITNAFSAEYSHTGGGVFSVVLKSGTNAFHGDIYEYLRNSATNAINPFDEKGGFGKSLVQFNNFGGTLAGPVIIPHVYDGKNKTFFFFSLDATILRQSSNNAFTVPTPLMRQGDFSEDPNVVSNGIYDPYTTVGPDSNGLFARQPFLNADGSMATSLPANRLDPTAMFFINSFPLPNHMDTLGGCPLAASGTYSICNNFEGRVGSSQDPINLSIKIDHQTGKGKYFAEWLFSPSQYRNYQVPWTGPTFPQDSIGFGSPYNFGIRSQIITLGHTYTFSPKLINDFRVSFSRQFLSTLAHPYPDSITSQSQVEQQLAPSLLPTNPYFPTPNIALPSTPGGGYLTFGPTPWVNIATGSEAYTFIDNVTRIIGKHTLKMGFLYRLEHASYESGFPTTLDFSGSLTQNWLSGLGGNSFAQFMLGAVPADGSTFAGRLQPPYIRWRSWGFFAQDDFHVKPNLTLNLGLRYDLNGYFRTRYYPMGNFCFTCLNPLTEVKGENIYEGSPGFPNGDIFPANHNSIAPRFNFSWAPSVLRKTVIRGGYDIFYTDAIENFNAPGQSAANGSGWSLGGSWNKSFYPQCAAFAGPCVAFPLSDTSTNKTDLLFPSITGSFPAQTRENFLGGTYAFVKPTRDPMVQSYTLELQHEFPGSVAVSLAYVGTHGTHLSGSGPNDYLLNYVSTQNKLQYQTQLFNNYPITQFYSGQTATQLGLLNADPLSGTPATQLPLTTLLLPYPFFPTIPTNGTFNGGTTYNGMNLRVQKRASHGLDFIVAYTVSKQLDNWSVGGAGVEAVDPIHYTRTGIIGGRGGQLESAYGGPWTFQDPDNRNVDRAIAVDDIPQQFNVAATYDLPVGTGKAFLNRRGILGGIFGGWKLSGNFNAQKGLPLPISCPSSTLQQLSTPGTSYEESGGRCNMIGDPNFSGHRTKAEKIADWINPAAFEPAFGNDPNFWANYDPTDPRAWTFGNMKPRTDAIRGPGFWNLDSTLMKDFHLAESRYVEFQWQVFNVLNHQNLALPNTTFCLPPGPGGEQDLVQQAGCTFGKITGVQTDPRNMTFVLKFYW</sequence>
<keyword evidence="3" id="KW-1134">Transmembrane beta strand</keyword>
<dbReference type="InterPro" id="IPR008969">
    <property type="entry name" value="CarboxyPept-like_regulatory"/>
</dbReference>
<evidence type="ECO:0000256" key="1">
    <source>
        <dbReference type="ARBA" id="ARBA00004571"/>
    </source>
</evidence>
<dbReference type="Gene3D" id="2.40.170.20">
    <property type="entry name" value="TonB-dependent receptor, beta-barrel domain"/>
    <property type="match status" value="1"/>
</dbReference>
<feature type="domain" description="TonB-dependent transporter Oar-like beta-barrel" evidence="7">
    <location>
        <begin position="257"/>
        <end position="1281"/>
    </location>
</feature>
<dbReference type="InterPro" id="IPR039426">
    <property type="entry name" value="TonB-dep_rcpt-like"/>
</dbReference>
<reference evidence="9" key="1">
    <citation type="submission" date="2018-02" db="EMBL/GenBank/DDBJ databases">
        <authorList>
            <person name="Hausmann B."/>
        </authorList>
    </citation>
    <scope>NUCLEOTIDE SEQUENCE [LARGE SCALE GENOMIC DNA]</scope>
    <source>
        <strain evidence="9">Peat soil MAG SbA1</strain>
    </source>
</reference>
<evidence type="ECO:0000313" key="8">
    <source>
        <dbReference type="EMBL" id="SPF40721.1"/>
    </source>
</evidence>
<keyword evidence="5" id="KW-0472">Membrane</keyword>
<keyword evidence="6" id="KW-0998">Cell outer membrane</keyword>
<name>A0A2U3KM34_9BACT</name>
<evidence type="ECO:0000313" key="9">
    <source>
        <dbReference type="Proteomes" id="UP000238701"/>
    </source>
</evidence>
<dbReference type="Pfam" id="PF25183">
    <property type="entry name" value="OMP_b-brl_4"/>
    <property type="match status" value="1"/>
</dbReference>
<proteinExistence type="predicted"/>
<dbReference type="InterPro" id="IPR036942">
    <property type="entry name" value="Beta-barrel_TonB_sf"/>
</dbReference>
<dbReference type="Proteomes" id="UP000238701">
    <property type="component" value="Unassembled WGS sequence"/>
</dbReference>
<dbReference type="GO" id="GO:0009279">
    <property type="term" value="C:cell outer membrane"/>
    <property type="evidence" value="ECO:0007669"/>
    <property type="project" value="UniProtKB-SubCell"/>
</dbReference>
<dbReference type="EMBL" id="OMOD01000125">
    <property type="protein sequence ID" value="SPF40721.1"/>
    <property type="molecule type" value="Genomic_DNA"/>
</dbReference>
<evidence type="ECO:0000256" key="5">
    <source>
        <dbReference type="ARBA" id="ARBA00023136"/>
    </source>
</evidence>